<proteinExistence type="predicted"/>
<dbReference type="EMBL" id="CANTFM010000615">
    <property type="protein sequence ID" value="CAI5726430.1"/>
    <property type="molecule type" value="Genomic_DNA"/>
</dbReference>
<evidence type="ECO:0000256" key="1">
    <source>
        <dbReference type="SAM" id="MobiDB-lite"/>
    </source>
</evidence>
<accession>A0AAV0TWW3</accession>
<name>A0AAV0TWW3_9STRA</name>
<feature type="signal peptide" evidence="3">
    <location>
        <begin position="1"/>
        <end position="25"/>
    </location>
</feature>
<dbReference type="Proteomes" id="UP001162029">
    <property type="component" value="Unassembled WGS sequence"/>
</dbReference>
<gene>
    <name evidence="4" type="ORF">PDE001_LOCUS3580</name>
</gene>
<sequence>MNANGRMFSQVLLQLVMGTLASALASEINNFCSSVTSCLKNGSVTCNTTVGDCPPCIYALNNTFTCWKKDNSTNTCPFTGVRYDCSDSWRSTTSTTSSSSATNLFSTDSVGSTPGPSTLVSSSSADNLSSVTIGGISTSLITYGAISLGAFLALVILIILCARRRKMRRFREENILTETGNLNSLDRRLRGLSKPRDDTSAGPYNNVLDTTKINFAIPNITSSQKGLRCGSIMSGLPTYESPRSFDGMLADSSDFPAVLGNQAGPYKSDGGSAHGTSVAGGISRYSNVSEYVQQDVSFRCTSTPDVFGEYLRMKHEMQYDDGDNSIMSLSDMSFSESISDLNCSQFSLESSQNTGRLLQRRTNQDKRFSLGDSCTGSIANSVTDSEYAEQLRARGESDCFSEMSYNDERYSLSSLNGLDNSQVREGKREVEI</sequence>
<keyword evidence="2" id="KW-0812">Transmembrane</keyword>
<keyword evidence="2" id="KW-0472">Membrane</keyword>
<keyword evidence="2" id="KW-1133">Transmembrane helix</keyword>
<dbReference type="AlphaFoldDB" id="A0AAV0TWW3"/>
<evidence type="ECO:0000256" key="3">
    <source>
        <dbReference type="SAM" id="SignalP"/>
    </source>
</evidence>
<keyword evidence="3" id="KW-0732">Signal</keyword>
<feature type="chain" id="PRO_5043807530" evidence="3">
    <location>
        <begin position="26"/>
        <end position="432"/>
    </location>
</feature>
<feature type="transmembrane region" description="Helical" evidence="2">
    <location>
        <begin position="140"/>
        <end position="162"/>
    </location>
</feature>
<comment type="caution">
    <text evidence="4">The sequence shown here is derived from an EMBL/GenBank/DDBJ whole genome shotgun (WGS) entry which is preliminary data.</text>
</comment>
<evidence type="ECO:0000313" key="4">
    <source>
        <dbReference type="EMBL" id="CAI5726430.1"/>
    </source>
</evidence>
<feature type="compositionally biased region" description="Low complexity" evidence="1">
    <location>
        <begin position="87"/>
        <end position="109"/>
    </location>
</feature>
<feature type="region of interest" description="Disordered" evidence="1">
    <location>
        <begin position="87"/>
        <end position="125"/>
    </location>
</feature>
<evidence type="ECO:0000256" key="2">
    <source>
        <dbReference type="SAM" id="Phobius"/>
    </source>
</evidence>
<evidence type="ECO:0000313" key="5">
    <source>
        <dbReference type="Proteomes" id="UP001162029"/>
    </source>
</evidence>
<keyword evidence="5" id="KW-1185">Reference proteome</keyword>
<protein>
    <submittedName>
        <fullName evidence="4">Uncharacterized protein</fullName>
    </submittedName>
</protein>
<organism evidence="4 5">
    <name type="scientific">Peronospora destructor</name>
    <dbReference type="NCBI Taxonomy" id="86335"/>
    <lineage>
        <taxon>Eukaryota</taxon>
        <taxon>Sar</taxon>
        <taxon>Stramenopiles</taxon>
        <taxon>Oomycota</taxon>
        <taxon>Peronosporomycetes</taxon>
        <taxon>Peronosporales</taxon>
        <taxon>Peronosporaceae</taxon>
        <taxon>Peronospora</taxon>
    </lineage>
</organism>
<reference evidence="4" key="1">
    <citation type="submission" date="2022-12" db="EMBL/GenBank/DDBJ databases">
        <authorList>
            <person name="Webb A."/>
        </authorList>
    </citation>
    <scope>NUCLEOTIDE SEQUENCE</scope>
    <source>
        <strain evidence="4">Pd1</strain>
    </source>
</reference>